<name>A0A4R6XJ72_9GAMM</name>
<comment type="similarity">
    <text evidence="1 6">Belongs to the peptidase S8 family.</text>
</comment>
<dbReference type="SUPFAM" id="SSF52743">
    <property type="entry name" value="Subtilisin-like"/>
    <property type="match status" value="1"/>
</dbReference>
<dbReference type="PANTHER" id="PTHR43806:SF65">
    <property type="entry name" value="SERINE PROTEASE APRX"/>
    <property type="match status" value="1"/>
</dbReference>
<evidence type="ECO:0000256" key="1">
    <source>
        <dbReference type="ARBA" id="ARBA00011073"/>
    </source>
</evidence>
<dbReference type="GO" id="GO:0004252">
    <property type="term" value="F:serine-type endopeptidase activity"/>
    <property type="evidence" value="ECO:0007669"/>
    <property type="project" value="UniProtKB-UniRule"/>
</dbReference>
<dbReference type="GO" id="GO:0006508">
    <property type="term" value="P:proteolysis"/>
    <property type="evidence" value="ECO:0007669"/>
    <property type="project" value="UniProtKB-KW"/>
</dbReference>
<dbReference type="PRINTS" id="PR00723">
    <property type="entry name" value="SUBTILISIN"/>
</dbReference>
<dbReference type="PROSITE" id="PS00138">
    <property type="entry name" value="SUBTILASE_SER"/>
    <property type="match status" value="1"/>
</dbReference>
<dbReference type="AlphaFoldDB" id="A0A4R6XJ72"/>
<evidence type="ECO:0000256" key="4">
    <source>
        <dbReference type="ARBA" id="ARBA00022825"/>
    </source>
</evidence>
<feature type="active site" description="Charge relay system" evidence="5 6">
    <location>
        <position position="400"/>
    </location>
</feature>
<dbReference type="RefSeq" id="WP_099019821.1">
    <property type="nucleotide sequence ID" value="NZ_NIHB01000004.1"/>
</dbReference>
<evidence type="ECO:0000256" key="6">
    <source>
        <dbReference type="PROSITE-ProRule" id="PRU01240"/>
    </source>
</evidence>
<feature type="signal peptide" evidence="7">
    <location>
        <begin position="1"/>
        <end position="23"/>
    </location>
</feature>
<feature type="chain" id="PRO_5020333469" evidence="7">
    <location>
        <begin position="24"/>
        <end position="822"/>
    </location>
</feature>
<sequence>MKNYLLKSAVMASLAGYTLNANAAVIGTQLEARLNTLGALENTMVVVTYNQLDSVDSNQVQSLMNLGITEGVQFQSLPSIGVLANPSQINEIAAMSEVKSVFLNRELEYFNDESRKVTSVDEIQNDEFYQENGIRFTGEGVTVIVNDSGIDATLDDLAFGDKVVENVQGITHASVLSLTPFPGMWIEGQLNSDLNVGHGTHCAGTVGGTGAHSDGKYAGVATGADLIGYGSGAGLSILDALGGYDYAITHIWDFNSPIRVMSNSWGSSGQYEPDGPISVASYKAYKLGMISVFAAGNDGPGEDTHNPYAQIPWGMSVGAGTKHGTLVDFSSRGKRFESGDFSMPDGTEWTYHNEVSIVAPGQDIISTRAKTNIASNGGDADIDAIETEYLPYYTMISGTSMATPHVAGIIALMLEANPDLSPLEVKTILQETATNIPGYEKWEVGGGYVNAKAAVAGALDYNTDYAKTVNNLNEFNANALIIPPNGSEAFEVFYSPVGEPEVYEFEVDEDAAFVSASAEPLANTVKLKLEAPDGTEYLGNLTLPVLSWSTKVSAPAQVGTWKLSVFGLTSLSGVQADPTGVTNGPGVPEFISGEIEIFGNGGYEGLNDIAGHPAENAITFAVANRLVDSLNDSNFYPDRKLKRKHLAKYLVMGAAVRQQRDLLNSAMTVYSDVSSTDAAFINAVTQTGSALKDPEHQQAPIMLAKTGAFKPNDKVSREELGYSMVQSLGLESDAALFAGTDSLKVEYNGQEVPVRDSDLVSAEYLAHMQVALNLSLLNVQFAIEQGPYDLQPTLVAYLKPNEMIKRGEYAVAIGRMFENYYR</sequence>
<dbReference type="PANTHER" id="PTHR43806">
    <property type="entry name" value="PEPTIDASE S8"/>
    <property type="match status" value="1"/>
</dbReference>
<evidence type="ECO:0000256" key="5">
    <source>
        <dbReference type="PIRSR" id="PIRSR615500-1"/>
    </source>
</evidence>
<dbReference type="InterPro" id="IPR050131">
    <property type="entry name" value="Peptidase_S8_subtilisin-like"/>
</dbReference>
<evidence type="ECO:0000313" key="9">
    <source>
        <dbReference type="EMBL" id="TDR19542.1"/>
    </source>
</evidence>
<evidence type="ECO:0000256" key="3">
    <source>
        <dbReference type="ARBA" id="ARBA00022801"/>
    </source>
</evidence>
<feature type="domain" description="Peptidase S8/S53" evidence="8">
    <location>
        <begin position="138"/>
        <end position="436"/>
    </location>
</feature>
<dbReference type="InterPro" id="IPR036852">
    <property type="entry name" value="Peptidase_S8/S53_dom_sf"/>
</dbReference>
<feature type="active site" description="Charge relay system" evidence="5 6">
    <location>
        <position position="198"/>
    </location>
</feature>
<keyword evidence="4 6" id="KW-0720">Serine protease</keyword>
<proteinExistence type="inferred from homology"/>
<gene>
    <name evidence="9" type="ORF">C8D91_2098</name>
</gene>
<reference evidence="9 10" key="1">
    <citation type="submission" date="2019-03" db="EMBL/GenBank/DDBJ databases">
        <title>Genomic Encyclopedia of Type Strains, Phase IV (KMG-IV): sequencing the most valuable type-strain genomes for metagenomic binning, comparative biology and taxonomic classification.</title>
        <authorList>
            <person name="Goeker M."/>
        </authorList>
    </citation>
    <scope>NUCLEOTIDE SEQUENCE [LARGE SCALE GENOMIC DNA]</scope>
    <source>
        <strain evidence="9 10">DSM 25488</strain>
    </source>
</reference>
<dbReference type="InterPro" id="IPR023828">
    <property type="entry name" value="Peptidase_S8_Ser-AS"/>
</dbReference>
<evidence type="ECO:0000256" key="2">
    <source>
        <dbReference type="ARBA" id="ARBA00022670"/>
    </source>
</evidence>
<dbReference type="EMBL" id="SNZB01000004">
    <property type="protein sequence ID" value="TDR19542.1"/>
    <property type="molecule type" value="Genomic_DNA"/>
</dbReference>
<dbReference type="PROSITE" id="PS51892">
    <property type="entry name" value="SUBTILASE"/>
    <property type="match status" value="1"/>
</dbReference>
<keyword evidence="7" id="KW-0732">Signal</keyword>
<dbReference type="Pfam" id="PF00082">
    <property type="entry name" value="Peptidase_S8"/>
    <property type="match status" value="1"/>
</dbReference>
<dbReference type="InterPro" id="IPR000209">
    <property type="entry name" value="Peptidase_S8/S53_dom"/>
</dbReference>
<dbReference type="Proteomes" id="UP000295724">
    <property type="component" value="Unassembled WGS sequence"/>
</dbReference>
<dbReference type="InterPro" id="IPR015500">
    <property type="entry name" value="Peptidase_S8_subtilisin-rel"/>
</dbReference>
<feature type="active site" description="Charge relay system" evidence="5 6">
    <location>
        <position position="147"/>
    </location>
</feature>
<evidence type="ECO:0000313" key="10">
    <source>
        <dbReference type="Proteomes" id="UP000295724"/>
    </source>
</evidence>
<evidence type="ECO:0000256" key="7">
    <source>
        <dbReference type="SAM" id="SignalP"/>
    </source>
</evidence>
<protein>
    <submittedName>
        <fullName evidence="9">Serine protease AprX</fullName>
    </submittedName>
</protein>
<dbReference type="InterPro" id="IPR022398">
    <property type="entry name" value="Peptidase_S8_His-AS"/>
</dbReference>
<keyword evidence="3 6" id="KW-0378">Hydrolase</keyword>
<evidence type="ECO:0000259" key="8">
    <source>
        <dbReference type="Pfam" id="PF00082"/>
    </source>
</evidence>
<accession>A0A4R6XJ72</accession>
<organism evidence="9 10">
    <name type="scientific">Marinicella litoralis</name>
    <dbReference type="NCBI Taxonomy" id="644220"/>
    <lineage>
        <taxon>Bacteria</taxon>
        <taxon>Pseudomonadati</taxon>
        <taxon>Pseudomonadota</taxon>
        <taxon>Gammaproteobacteria</taxon>
        <taxon>Lysobacterales</taxon>
        <taxon>Marinicellaceae</taxon>
        <taxon>Marinicella</taxon>
    </lineage>
</organism>
<dbReference type="Gene3D" id="3.40.50.200">
    <property type="entry name" value="Peptidase S8/S53 domain"/>
    <property type="match status" value="1"/>
</dbReference>
<dbReference type="PROSITE" id="PS00137">
    <property type="entry name" value="SUBTILASE_HIS"/>
    <property type="match status" value="1"/>
</dbReference>
<keyword evidence="2 6" id="KW-0645">Protease</keyword>
<dbReference type="OrthoDB" id="9790784at2"/>
<keyword evidence="10" id="KW-1185">Reference proteome</keyword>
<comment type="caution">
    <text evidence="9">The sequence shown here is derived from an EMBL/GenBank/DDBJ whole genome shotgun (WGS) entry which is preliminary data.</text>
</comment>